<reference evidence="4 5" key="2">
    <citation type="journal article" date="2013" name="PLoS Genet.">
        <title>Comparative genome structure, secondary metabolite, and effector coding capacity across Cochliobolus pathogens.</title>
        <authorList>
            <person name="Condon B.J."/>
            <person name="Leng Y."/>
            <person name="Wu D."/>
            <person name="Bushley K.E."/>
            <person name="Ohm R.A."/>
            <person name="Otillar R."/>
            <person name="Martin J."/>
            <person name="Schackwitz W."/>
            <person name="Grimwood J."/>
            <person name="MohdZainudin N."/>
            <person name="Xue C."/>
            <person name="Wang R."/>
            <person name="Manning V.A."/>
            <person name="Dhillon B."/>
            <person name="Tu Z.J."/>
            <person name="Steffenson B.J."/>
            <person name="Salamov A."/>
            <person name="Sun H."/>
            <person name="Lowry S."/>
            <person name="LaButti K."/>
            <person name="Han J."/>
            <person name="Copeland A."/>
            <person name="Lindquist E."/>
            <person name="Barry K."/>
            <person name="Schmutz J."/>
            <person name="Baker S.E."/>
            <person name="Ciuffetti L.M."/>
            <person name="Grigoriev I.V."/>
            <person name="Zhong S."/>
            <person name="Turgeon B.G."/>
        </authorList>
    </citation>
    <scope>NUCLEOTIDE SEQUENCE [LARGE SCALE GENOMIC DNA]</scope>
    <source>
        <strain evidence="5">28A</strain>
    </source>
</reference>
<dbReference type="SUPFAM" id="SSF57850">
    <property type="entry name" value="RING/U-box"/>
    <property type="match status" value="1"/>
</dbReference>
<dbReference type="Proteomes" id="UP000016935">
    <property type="component" value="Unassembled WGS sequence"/>
</dbReference>
<evidence type="ECO:0000256" key="2">
    <source>
        <dbReference type="SAM" id="Phobius"/>
    </source>
</evidence>
<evidence type="ECO:0000256" key="1">
    <source>
        <dbReference type="PROSITE-ProRule" id="PRU00175"/>
    </source>
</evidence>
<keyword evidence="2" id="KW-1133">Transmembrane helix</keyword>
<dbReference type="SMART" id="SM00184">
    <property type="entry name" value="RING"/>
    <property type="match status" value="1"/>
</dbReference>
<dbReference type="eggNOG" id="KOG4628">
    <property type="taxonomic scope" value="Eukaryota"/>
</dbReference>
<dbReference type="InterPro" id="IPR001841">
    <property type="entry name" value="Znf_RING"/>
</dbReference>
<dbReference type="Pfam" id="PF13639">
    <property type="entry name" value="zf-RING_2"/>
    <property type="match status" value="1"/>
</dbReference>
<dbReference type="EMBL" id="KB908481">
    <property type="protein sequence ID" value="EOA91305.1"/>
    <property type="molecule type" value="Genomic_DNA"/>
</dbReference>
<keyword evidence="2" id="KW-0812">Transmembrane</keyword>
<feature type="domain" description="RING-type" evidence="3">
    <location>
        <begin position="96"/>
        <end position="138"/>
    </location>
</feature>
<accession>R0J2V3</accession>
<dbReference type="STRING" id="671987.R0J2V3"/>
<dbReference type="InterPro" id="IPR013083">
    <property type="entry name" value="Znf_RING/FYVE/PHD"/>
</dbReference>
<dbReference type="PROSITE" id="PS50089">
    <property type="entry name" value="ZF_RING_2"/>
    <property type="match status" value="1"/>
</dbReference>
<keyword evidence="1" id="KW-0479">Metal-binding</keyword>
<dbReference type="GO" id="GO:0008270">
    <property type="term" value="F:zinc ion binding"/>
    <property type="evidence" value="ECO:0007669"/>
    <property type="project" value="UniProtKB-KW"/>
</dbReference>
<sequence length="165" mass="18525">MASNSTETETQTGPRSSTLIVAIVVPSVLIVLLLLLILVGLVLPRLVREEVLAKEKRWKTRQEELDGHIQSQNFGDWLASQKERGGAGQQTTEALCAICLEEFVEDAQVRGLRCSHAFHTRCLDEWFTKYNEYCPLCHGAIIPGPRRLARTQERVESTIPVMLVV</sequence>
<dbReference type="Gene3D" id="3.30.40.10">
    <property type="entry name" value="Zinc/RING finger domain, C3HC4 (zinc finger)"/>
    <property type="match status" value="1"/>
</dbReference>
<evidence type="ECO:0000313" key="5">
    <source>
        <dbReference type="Proteomes" id="UP000016935"/>
    </source>
</evidence>
<dbReference type="OrthoDB" id="8062037at2759"/>
<name>R0J2V3_EXST2</name>
<proteinExistence type="predicted"/>
<dbReference type="PANTHER" id="PTHR47662">
    <property type="entry name" value="RING-TYPE DOMAIN-CONTAINING PROTEIN"/>
    <property type="match status" value="1"/>
</dbReference>
<organism evidence="4 5">
    <name type="scientific">Exserohilum turcicum (strain 28A)</name>
    <name type="common">Northern leaf blight fungus</name>
    <name type="synonym">Setosphaeria turcica</name>
    <dbReference type="NCBI Taxonomy" id="671987"/>
    <lineage>
        <taxon>Eukaryota</taxon>
        <taxon>Fungi</taxon>
        <taxon>Dikarya</taxon>
        <taxon>Ascomycota</taxon>
        <taxon>Pezizomycotina</taxon>
        <taxon>Dothideomycetes</taxon>
        <taxon>Pleosporomycetidae</taxon>
        <taxon>Pleosporales</taxon>
        <taxon>Pleosporineae</taxon>
        <taxon>Pleosporaceae</taxon>
        <taxon>Exserohilum</taxon>
    </lineage>
</organism>
<reference evidence="4 5" key="1">
    <citation type="journal article" date="2012" name="PLoS Pathog.">
        <title>Diverse lifestyles and strategies of plant pathogenesis encoded in the genomes of eighteen Dothideomycetes fungi.</title>
        <authorList>
            <person name="Ohm R.A."/>
            <person name="Feau N."/>
            <person name="Henrissat B."/>
            <person name="Schoch C.L."/>
            <person name="Horwitz B.A."/>
            <person name="Barry K.W."/>
            <person name="Condon B.J."/>
            <person name="Copeland A.C."/>
            <person name="Dhillon B."/>
            <person name="Glaser F."/>
            <person name="Hesse C.N."/>
            <person name="Kosti I."/>
            <person name="LaButti K."/>
            <person name="Lindquist E.A."/>
            <person name="Lucas S."/>
            <person name="Salamov A.A."/>
            <person name="Bradshaw R.E."/>
            <person name="Ciuffetti L."/>
            <person name="Hamelin R.C."/>
            <person name="Kema G.H.J."/>
            <person name="Lawrence C."/>
            <person name="Scott J.A."/>
            <person name="Spatafora J.W."/>
            <person name="Turgeon B.G."/>
            <person name="de Wit P.J.G.M."/>
            <person name="Zhong S."/>
            <person name="Goodwin S.B."/>
            <person name="Grigoriev I.V."/>
        </authorList>
    </citation>
    <scope>NUCLEOTIDE SEQUENCE [LARGE SCALE GENOMIC DNA]</scope>
    <source>
        <strain evidence="5">28A</strain>
    </source>
</reference>
<dbReference type="GeneID" id="19397185"/>
<dbReference type="HOGENOM" id="CLU_132739_0_0_1"/>
<evidence type="ECO:0000259" key="3">
    <source>
        <dbReference type="PROSITE" id="PS50089"/>
    </source>
</evidence>
<keyword evidence="2" id="KW-0472">Membrane</keyword>
<dbReference type="RefSeq" id="XP_008020582.1">
    <property type="nucleotide sequence ID" value="XM_008022391.1"/>
</dbReference>
<keyword evidence="5" id="KW-1185">Reference proteome</keyword>
<evidence type="ECO:0000313" key="4">
    <source>
        <dbReference type="EMBL" id="EOA91305.1"/>
    </source>
</evidence>
<keyword evidence="1" id="KW-0862">Zinc</keyword>
<keyword evidence="1" id="KW-0863">Zinc-finger</keyword>
<dbReference type="PANTHER" id="PTHR47662:SF1">
    <property type="entry name" value="RING-TYPE DOMAIN-CONTAINING PROTEIN"/>
    <property type="match status" value="1"/>
</dbReference>
<gene>
    <name evidence="4" type="ORF">SETTUDRAFT_152434</name>
</gene>
<protein>
    <recommendedName>
        <fullName evidence="3">RING-type domain-containing protein</fullName>
    </recommendedName>
</protein>
<dbReference type="AlphaFoldDB" id="R0J2V3"/>
<feature type="transmembrane region" description="Helical" evidence="2">
    <location>
        <begin position="20"/>
        <end position="47"/>
    </location>
</feature>